<name>A0A5A8CSX4_CAFRO</name>
<dbReference type="Proteomes" id="UP000323011">
    <property type="component" value="Unassembled WGS sequence"/>
</dbReference>
<keyword evidence="3 5" id="KW-0819">tRNA processing</keyword>
<feature type="modified residue" description="1-thioglycine" evidence="5">
    <location>
        <position position="137"/>
    </location>
</feature>
<dbReference type="EMBL" id="VLTN01000004">
    <property type="protein sequence ID" value="KAA0156252.1"/>
    <property type="molecule type" value="Genomic_DNA"/>
</dbReference>
<evidence type="ECO:0000256" key="5">
    <source>
        <dbReference type="HAMAP-Rule" id="MF_03048"/>
    </source>
</evidence>
<dbReference type="UniPathway" id="UPA00988"/>
<reference evidence="7 8" key="1">
    <citation type="submission" date="2019-07" db="EMBL/GenBank/DDBJ databases">
        <title>Genomes of Cafeteria roenbergensis.</title>
        <authorList>
            <person name="Fischer M.G."/>
            <person name="Hackl T."/>
            <person name="Roman M."/>
        </authorList>
    </citation>
    <scope>NUCLEOTIDE SEQUENCE [LARGE SCALE GENOMIC DNA]</scope>
    <source>
        <strain evidence="7 8">BVI</strain>
    </source>
</reference>
<evidence type="ECO:0000256" key="4">
    <source>
        <dbReference type="ARBA" id="ARBA00022786"/>
    </source>
</evidence>
<dbReference type="Pfam" id="PF09138">
    <property type="entry name" value="Urm1"/>
    <property type="match status" value="1"/>
</dbReference>
<comment type="pathway">
    <text evidence="5 6">tRNA modification; 5-methoxycarbonylmethyl-2-thiouridine-tRNA biosynthesis.</text>
</comment>
<dbReference type="PANTHER" id="PTHR14986">
    <property type="entry name" value="RURM1 PROTEIN"/>
    <property type="match status" value="1"/>
</dbReference>
<comment type="caution">
    <text evidence="7">The sequence shown here is derived from an EMBL/GenBank/DDBJ whole genome shotgun (WGS) entry which is preliminary data.</text>
</comment>
<dbReference type="InterPro" id="IPR016155">
    <property type="entry name" value="Mopterin_synth/thiamin_S_b"/>
</dbReference>
<dbReference type="Gene3D" id="3.10.20.30">
    <property type="match status" value="1"/>
</dbReference>
<protein>
    <recommendedName>
        <fullName evidence="5">Ubiquitin-related modifier 1 homolog</fullName>
    </recommendedName>
</protein>
<dbReference type="OMA" id="IHFMAEK"/>
<comment type="similarity">
    <text evidence="5 6">Belongs to the URM1 family.</text>
</comment>
<comment type="PTM">
    <text evidence="5">C-terminal thiocarboxylation occurs in 2 steps, it is first acyl-adenylated (-COAMP) via the hesA/moeB/thiF part of the MOCS3/UBA4 homolog, then thiocarboxylated (-COSH) via the rhodanese domain of the MOCS3/UBA4 homolog.</text>
</comment>
<keyword evidence="1 5" id="KW-0963">Cytoplasm</keyword>
<keyword evidence="8" id="KW-1185">Reference proteome</keyword>
<evidence type="ECO:0000256" key="3">
    <source>
        <dbReference type="ARBA" id="ARBA00022694"/>
    </source>
</evidence>
<keyword evidence="2 5" id="KW-1017">Isopeptide bond</keyword>
<dbReference type="GO" id="GO:0032447">
    <property type="term" value="P:protein urmylation"/>
    <property type="evidence" value="ECO:0007669"/>
    <property type="project" value="UniProtKB-UniRule"/>
</dbReference>
<dbReference type="SUPFAM" id="SSF54285">
    <property type="entry name" value="MoaD/ThiS"/>
    <property type="match status" value="1"/>
</dbReference>
<evidence type="ECO:0000256" key="6">
    <source>
        <dbReference type="RuleBase" id="RU361182"/>
    </source>
</evidence>
<sequence>MSSASSEAAGSAAAKPLEAAADAATPTEAAAVGDVRLAIELSGGLELLFGQVKRFDVVLSRPTGSGADEPLKMRGLLTWMRENLLKERPELFLGEGDALRAGILCLVNDADWELGGTMDHELEDGDDITFISTLHGG</sequence>
<dbReference type="CDD" id="cd01764">
    <property type="entry name" value="Ubl_Urm1"/>
    <property type="match status" value="1"/>
</dbReference>
<feature type="cross-link" description="Glycyl lysine isopeptide (Gly-Lys) (interchain with K-? in acceptor proteins)" evidence="5">
    <location>
        <position position="137"/>
    </location>
</feature>
<keyword evidence="4 5" id="KW-0833">Ubl conjugation pathway</keyword>
<dbReference type="GO" id="GO:0002098">
    <property type="term" value="P:tRNA wobble uridine modification"/>
    <property type="evidence" value="ECO:0007669"/>
    <property type="project" value="UniProtKB-UniRule"/>
</dbReference>
<evidence type="ECO:0000313" key="8">
    <source>
        <dbReference type="Proteomes" id="UP000323011"/>
    </source>
</evidence>
<evidence type="ECO:0000256" key="1">
    <source>
        <dbReference type="ARBA" id="ARBA00022490"/>
    </source>
</evidence>
<dbReference type="AlphaFoldDB" id="A0A5A8CSX4"/>
<accession>A0A5A8CSX4</accession>
<comment type="function">
    <text evidence="5">Acts as a sulfur carrier required for 2-thiolation of mcm(5)S(2)U at tRNA wobble positions of cytosolic tRNA(Lys), tRNA(Glu) and tRNA(Gln). Serves as sulfur donor in tRNA 2-thiolation reaction by being thiocarboxylated (-COSH) at its C-terminus by the MOCS3/UBA4 homolog. The sulfur is then transferred to tRNA to form 2-thiolation of mcm(5)S(2)U. Also acts as a ubiquitin-like protein (UBL) that is covalently conjugated via an isopeptide bond to lysine residues of target proteins. The thiocarboxylated form serves as substrate for conjugation and oxidative stress specifically induces the formation of UBL-protein conjugates.</text>
</comment>
<evidence type="ECO:0000256" key="2">
    <source>
        <dbReference type="ARBA" id="ARBA00022499"/>
    </source>
</evidence>
<proteinExistence type="inferred from homology"/>
<evidence type="ECO:0000313" key="7">
    <source>
        <dbReference type="EMBL" id="KAA0156252.1"/>
    </source>
</evidence>
<comment type="subcellular location">
    <subcellularLocation>
        <location evidence="5 6">Cytoplasm</location>
    </subcellularLocation>
</comment>
<dbReference type="InterPro" id="IPR012675">
    <property type="entry name" value="Beta-grasp_dom_sf"/>
</dbReference>
<gene>
    <name evidence="7" type="ORF">FNF29_01042</name>
</gene>
<organism evidence="7 8">
    <name type="scientific">Cafeteria roenbergensis</name>
    <name type="common">Marine flagellate</name>
    <dbReference type="NCBI Taxonomy" id="33653"/>
    <lineage>
        <taxon>Eukaryota</taxon>
        <taxon>Sar</taxon>
        <taxon>Stramenopiles</taxon>
        <taxon>Bigyra</taxon>
        <taxon>Opalozoa</taxon>
        <taxon>Bicosoecida</taxon>
        <taxon>Cafeteriaceae</taxon>
        <taxon>Cafeteria</taxon>
    </lineage>
</organism>
<dbReference type="HAMAP" id="MF_03048">
    <property type="entry name" value="Urm1"/>
    <property type="match status" value="1"/>
</dbReference>
<dbReference type="InterPro" id="IPR015221">
    <property type="entry name" value="Urm1"/>
</dbReference>
<dbReference type="GO" id="GO:0005829">
    <property type="term" value="C:cytosol"/>
    <property type="evidence" value="ECO:0007669"/>
    <property type="project" value="UniProtKB-UniRule"/>
</dbReference>
<dbReference type="GO" id="GO:0034227">
    <property type="term" value="P:tRNA thio-modification"/>
    <property type="evidence" value="ECO:0007669"/>
    <property type="project" value="UniProtKB-UniRule"/>
</dbReference>